<reference evidence="1" key="1">
    <citation type="submission" date="2014-11" db="EMBL/GenBank/DDBJ databases">
        <authorList>
            <person name="Amaro Gonzalez C."/>
        </authorList>
    </citation>
    <scope>NUCLEOTIDE SEQUENCE</scope>
</reference>
<accession>A0A0E9QV34</accession>
<organism evidence="1">
    <name type="scientific">Anguilla anguilla</name>
    <name type="common">European freshwater eel</name>
    <name type="synonym">Muraena anguilla</name>
    <dbReference type="NCBI Taxonomy" id="7936"/>
    <lineage>
        <taxon>Eukaryota</taxon>
        <taxon>Metazoa</taxon>
        <taxon>Chordata</taxon>
        <taxon>Craniata</taxon>
        <taxon>Vertebrata</taxon>
        <taxon>Euteleostomi</taxon>
        <taxon>Actinopterygii</taxon>
        <taxon>Neopterygii</taxon>
        <taxon>Teleostei</taxon>
        <taxon>Anguilliformes</taxon>
        <taxon>Anguillidae</taxon>
        <taxon>Anguilla</taxon>
    </lineage>
</organism>
<dbReference type="AlphaFoldDB" id="A0A0E9QV34"/>
<proteinExistence type="predicted"/>
<dbReference type="EMBL" id="GBXM01088614">
    <property type="protein sequence ID" value="JAH19963.1"/>
    <property type="molecule type" value="Transcribed_RNA"/>
</dbReference>
<evidence type="ECO:0000313" key="1">
    <source>
        <dbReference type="EMBL" id="JAH19963.1"/>
    </source>
</evidence>
<reference evidence="1" key="2">
    <citation type="journal article" date="2015" name="Fish Shellfish Immunol.">
        <title>Early steps in the European eel (Anguilla anguilla)-Vibrio vulnificus interaction in the gills: Role of the RtxA13 toxin.</title>
        <authorList>
            <person name="Callol A."/>
            <person name="Pajuelo D."/>
            <person name="Ebbesson L."/>
            <person name="Teles M."/>
            <person name="MacKenzie S."/>
            <person name="Amaro C."/>
        </authorList>
    </citation>
    <scope>NUCLEOTIDE SEQUENCE</scope>
</reference>
<name>A0A0E9QV34_ANGAN</name>
<sequence length="38" mass="4398">MLTQTALGVLSEILISRQQHGCYEIHNKLLSFRRKLSL</sequence>
<protein>
    <submittedName>
        <fullName evidence="1">Uncharacterized protein</fullName>
    </submittedName>
</protein>